<evidence type="ECO:0000313" key="2">
    <source>
        <dbReference type="EnsemblMetazoa" id="ASIC011775-PA"/>
    </source>
</evidence>
<organism evidence="1">
    <name type="scientific">Anopheles sinensis</name>
    <name type="common">Mosquito</name>
    <dbReference type="NCBI Taxonomy" id="74873"/>
    <lineage>
        <taxon>Eukaryota</taxon>
        <taxon>Metazoa</taxon>
        <taxon>Ecdysozoa</taxon>
        <taxon>Arthropoda</taxon>
        <taxon>Hexapoda</taxon>
        <taxon>Insecta</taxon>
        <taxon>Pterygota</taxon>
        <taxon>Neoptera</taxon>
        <taxon>Endopterygota</taxon>
        <taxon>Diptera</taxon>
        <taxon>Nematocera</taxon>
        <taxon>Culicoidea</taxon>
        <taxon>Culicidae</taxon>
        <taxon>Anophelinae</taxon>
        <taxon>Anopheles</taxon>
    </lineage>
</organism>
<evidence type="ECO:0000313" key="1">
    <source>
        <dbReference type="EMBL" id="KFB43948.1"/>
    </source>
</evidence>
<keyword evidence="3" id="KW-1185">Reference proteome</keyword>
<dbReference type="EMBL" id="ATLV01019208">
    <property type="status" value="NOT_ANNOTATED_CDS"/>
    <property type="molecule type" value="Genomic_DNA"/>
</dbReference>
<dbReference type="AlphaFoldDB" id="A0A084W154"/>
<accession>A0A084W154</accession>
<reference evidence="1 3" key="1">
    <citation type="journal article" date="2014" name="BMC Genomics">
        <title>Genome sequence of Anopheles sinensis provides insight into genetics basis of mosquito competence for malaria parasites.</title>
        <authorList>
            <person name="Zhou D."/>
            <person name="Zhang D."/>
            <person name="Ding G."/>
            <person name="Shi L."/>
            <person name="Hou Q."/>
            <person name="Ye Y."/>
            <person name="Xu Y."/>
            <person name="Zhou H."/>
            <person name="Xiong C."/>
            <person name="Li S."/>
            <person name="Yu J."/>
            <person name="Hong S."/>
            <person name="Yu X."/>
            <person name="Zou P."/>
            <person name="Chen C."/>
            <person name="Chang X."/>
            <person name="Wang W."/>
            <person name="Lv Y."/>
            <person name="Sun Y."/>
            <person name="Ma L."/>
            <person name="Shen B."/>
            <person name="Zhu C."/>
        </authorList>
    </citation>
    <scope>NUCLEOTIDE SEQUENCE [LARGE SCALE GENOMIC DNA]</scope>
</reference>
<evidence type="ECO:0000313" key="3">
    <source>
        <dbReference type="Proteomes" id="UP000030765"/>
    </source>
</evidence>
<proteinExistence type="predicted"/>
<name>A0A084W154_ANOSI</name>
<sequence>MYRKAAAATVATGLKRIGWFHKKGTGWAERFRMVCPTVGRRGGAPSKYGIFEP</sequence>
<gene>
    <name evidence="1" type="ORF">ZHAS_00011775</name>
</gene>
<dbReference type="VEuPathDB" id="VectorBase:ASIC011775"/>
<protein>
    <submittedName>
        <fullName evidence="1 2">Uncharacterized protein</fullName>
    </submittedName>
</protein>
<reference evidence="2" key="2">
    <citation type="submission" date="2020-05" db="UniProtKB">
        <authorList>
            <consortium name="EnsemblMetazoa"/>
        </authorList>
    </citation>
    <scope>IDENTIFICATION</scope>
</reference>
<dbReference type="Proteomes" id="UP000030765">
    <property type="component" value="Unassembled WGS sequence"/>
</dbReference>
<dbReference type="EnsemblMetazoa" id="ASIC011775-RA">
    <property type="protein sequence ID" value="ASIC011775-PA"/>
    <property type="gene ID" value="ASIC011775"/>
</dbReference>
<dbReference type="EMBL" id="KE525264">
    <property type="protein sequence ID" value="KFB43948.1"/>
    <property type="molecule type" value="Genomic_DNA"/>
</dbReference>